<dbReference type="EMBL" id="CP017816">
    <property type="protein sequence ID" value="APA08192.1"/>
    <property type="molecule type" value="Genomic_DNA"/>
</dbReference>
<feature type="compositionally biased region" description="Polar residues" evidence="1">
    <location>
        <begin position="1"/>
        <end position="41"/>
    </location>
</feature>
<dbReference type="AlphaFoldDB" id="A0A1D9Q061"/>
<dbReference type="OrthoDB" id="10444148at2759"/>
<dbReference type="KEGG" id="ssl:SS1G_00110"/>
<organism evidence="2 3">
    <name type="scientific">Sclerotinia sclerotiorum (strain ATCC 18683 / 1980 / Ss-1)</name>
    <name type="common">White mold</name>
    <name type="synonym">Whetzelinia sclerotiorum</name>
    <dbReference type="NCBI Taxonomy" id="665079"/>
    <lineage>
        <taxon>Eukaryota</taxon>
        <taxon>Fungi</taxon>
        <taxon>Dikarya</taxon>
        <taxon>Ascomycota</taxon>
        <taxon>Pezizomycotina</taxon>
        <taxon>Leotiomycetes</taxon>
        <taxon>Helotiales</taxon>
        <taxon>Sclerotiniaceae</taxon>
        <taxon>Sclerotinia</taxon>
    </lineage>
</organism>
<proteinExistence type="predicted"/>
<feature type="compositionally biased region" description="Basic and acidic residues" evidence="1">
    <location>
        <begin position="140"/>
        <end position="191"/>
    </location>
</feature>
<evidence type="ECO:0000313" key="2">
    <source>
        <dbReference type="EMBL" id="APA08192.1"/>
    </source>
</evidence>
<evidence type="ECO:0000256" key="1">
    <source>
        <dbReference type="SAM" id="MobiDB-lite"/>
    </source>
</evidence>
<dbReference type="Proteomes" id="UP000177798">
    <property type="component" value="Chromosome 3"/>
</dbReference>
<accession>A0A1D9Q061</accession>
<protein>
    <submittedName>
        <fullName evidence="2">Uncharacterized protein</fullName>
    </submittedName>
</protein>
<gene>
    <name evidence="2" type="ORF">sscle_03g029620</name>
</gene>
<feature type="compositionally biased region" description="Polar residues" evidence="1">
    <location>
        <begin position="56"/>
        <end position="79"/>
    </location>
</feature>
<evidence type="ECO:0000313" key="3">
    <source>
        <dbReference type="Proteomes" id="UP000177798"/>
    </source>
</evidence>
<reference evidence="3" key="1">
    <citation type="journal article" date="2017" name="Genome Biol. Evol.">
        <title>The complete genome sequence of the phytopathogenic fungus Sclerotinia sclerotiorum reveals insights into the genome architecture of broad host range pathogens.</title>
        <authorList>
            <person name="Derbyshire M."/>
            <person name="Denton-Giles M."/>
            <person name="Hegedus D."/>
            <person name="Seifbarghy S."/>
            <person name="Rollins J."/>
            <person name="van Kan J."/>
            <person name="Seidl M.F."/>
            <person name="Faino L."/>
            <person name="Mbengue M."/>
            <person name="Navaud O."/>
            <person name="Raffaele S."/>
            <person name="Hammond-Kosack K."/>
            <person name="Heard S."/>
            <person name="Oliver R."/>
        </authorList>
    </citation>
    <scope>NUCLEOTIDE SEQUENCE [LARGE SCALE GENOMIC DNA]</scope>
    <source>
        <strain evidence="3">ATCC 18683 / 1980 / Ss-1</strain>
    </source>
</reference>
<dbReference type="VEuPathDB" id="FungiDB:sscle_03g029620"/>
<name>A0A1D9Q061_SCLS1</name>
<feature type="compositionally biased region" description="Basic and acidic residues" evidence="1">
    <location>
        <begin position="84"/>
        <end position="124"/>
    </location>
</feature>
<feature type="region of interest" description="Disordered" evidence="1">
    <location>
        <begin position="1"/>
        <end position="191"/>
    </location>
</feature>
<dbReference type="RefSeq" id="XP_001598024.1">
    <property type="nucleotide sequence ID" value="XM_001597974.1"/>
</dbReference>
<sequence length="191" mass="22251">MATNNQITRYQNPQPDDQNQYGAQNQYDDASASQNLVSYYSTPYPHQYQTDRPDSQYGQLAPQNPETFQHARPNQSRYQSPPPERNEYADDRTTSSRRAHDDHGRPRRPWEKQDRASDTQRVLEKGAGNIVPKTKKRKILKTERERETKHYERQQEESGEAPVDRQGRSRGDVDDGNHCGEEERAGRVHWG</sequence>